<reference evidence="5" key="4">
    <citation type="submission" date="2017-11" db="EMBL/GenBank/DDBJ databases">
        <title>Complete genome sequence of Serratia sp. ATCC 39006.</title>
        <authorList>
            <person name="Hampton H.G."/>
            <person name="Jackson S.A."/>
            <person name="Jauregui R."/>
            <person name="Poulter G.T.M."/>
            <person name="Salmond G.P.C."/>
            <person name="Fineran P.C."/>
        </authorList>
    </citation>
    <scope>NUCLEOTIDE SEQUENCE</scope>
    <source>
        <strain evidence="5">ATCC 39006</strain>
    </source>
</reference>
<evidence type="ECO:0000313" key="6">
    <source>
        <dbReference type="Proteomes" id="UP000017700"/>
    </source>
</evidence>
<dbReference type="InterPro" id="IPR025194">
    <property type="entry name" value="RodZ-like_C"/>
</dbReference>
<dbReference type="KEGG" id="sera:Ser39006_009125"/>
<dbReference type="PROSITE" id="PS50943">
    <property type="entry name" value="HTH_CROC1"/>
    <property type="match status" value="1"/>
</dbReference>
<dbReference type="Proteomes" id="UP000017700">
    <property type="component" value="Chromosome"/>
</dbReference>
<evidence type="ECO:0000313" key="4">
    <source>
        <dbReference type="EMBL" id="AUG99949.1"/>
    </source>
</evidence>
<feature type="region of interest" description="Disordered" evidence="1">
    <location>
        <begin position="151"/>
        <end position="236"/>
    </location>
</feature>
<feature type="transmembrane region" description="Helical" evidence="2">
    <location>
        <begin position="115"/>
        <end position="136"/>
    </location>
</feature>
<proteinExistence type="predicted"/>
<feature type="compositionally biased region" description="Polar residues" evidence="1">
    <location>
        <begin position="151"/>
        <end position="162"/>
    </location>
</feature>
<dbReference type="PANTHER" id="PTHR34475">
    <property type="match status" value="1"/>
</dbReference>
<keyword evidence="2" id="KW-0472">Membrane</keyword>
<evidence type="ECO:0000256" key="2">
    <source>
        <dbReference type="SAM" id="Phobius"/>
    </source>
</evidence>
<dbReference type="Proteomes" id="UP000233778">
    <property type="component" value="Chromosome"/>
</dbReference>
<evidence type="ECO:0000259" key="3">
    <source>
        <dbReference type="PROSITE" id="PS50943"/>
    </source>
</evidence>
<feature type="domain" description="HTH cro/C1-type" evidence="3">
    <location>
        <begin position="21"/>
        <end position="59"/>
    </location>
</feature>
<dbReference type="SMART" id="SM00530">
    <property type="entry name" value="HTH_XRE"/>
    <property type="match status" value="1"/>
</dbReference>
<dbReference type="NCBIfam" id="NF008109">
    <property type="entry name" value="PRK10856.1"/>
    <property type="match status" value="1"/>
</dbReference>
<dbReference type="CDD" id="cd00093">
    <property type="entry name" value="HTH_XRE"/>
    <property type="match status" value="1"/>
</dbReference>
<dbReference type="InterPro" id="IPR050400">
    <property type="entry name" value="Bact_Cytoskel_RodZ"/>
</dbReference>
<evidence type="ECO:0000313" key="7">
    <source>
        <dbReference type="Proteomes" id="UP000233778"/>
    </source>
</evidence>
<dbReference type="Pfam" id="PF13464">
    <property type="entry name" value="RodZ_C"/>
    <property type="match status" value="1"/>
</dbReference>
<dbReference type="STRING" id="104623.Ser39006_03636"/>
<dbReference type="KEGG" id="serq:CWC46_09120"/>
<keyword evidence="6" id="KW-1185">Reference proteome</keyword>
<dbReference type="AlphaFoldDB" id="A0A2I5TI87"/>
<dbReference type="EMBL" id="CP025085">
    <property type="protein sequence ID" value="AUG99949.1"/>
    <property type="molecule type" value="Genomic_DNA"/>
</dbReference>
<accession>A0A2I5TI87</accession>
<keyword evidence="2" id="KW-1133">Transmembrane helix</keyword>
<gene>
    <name evidence="4" type="ORF">CWC46_09120</name>
    <name evidence="5" type="ORF">Ser39006_009125</name>
</gene>
<dbReference type="PANTHER" id="PTHR34475:SF1">
    <property type="entry name" value="CYTOSKELETON PROTEIN RODZ"/>
    <property type="match status" value="1"/>
</dbReference>
<dbReference type="InterPro" id="IPR001387">
    <property type="entry name" value="Cro/C1-type_HTH"/>
</dbReference>
<dbReference type="SUPFAM" id="SSF47413">
    <property type="entry name" value="lambda repressor-like DNA-binding domains"/>
    <property type="match status" value="1"/>
</dbReference>
<name>A0A2I5TI87_SERS3</name>
<reference evidence="5 6" key="1">
    <citation type="journal article" date="2013" name="Genome Announc.">
        <title>Draft genome sequence of Serratia sp. strain ATCC 39006, a model bacterium for analysis of the biosynthesis and regulation of prodigiosin, a carbapenem, and gas vesicles.</title>
        <authorList>
            <person name="Fineran P.C."/>
            <person name="Iglesias Cans M.C."/>
            <person name="Ramsay J.P."/>
            <person name="Wilf N.M."/>
            <person name="Cossyleon D."/>
            <person name="McNeil M.B."/>
            <person name="Williamson N.R."/>
            <person name="Monson R.E."/>
            <person name="Becher S.A."/>
            <person name="Stanton J.A."/>
            <person name="Brugger K."/>
            <person name="Brown S.D."/>
            <person name="Salmond G.P."/>
        </authorList>
    </citation>
    <scope>NUCLEOTIDE SEQUENCE [LARGE SCALE GENOMIC DNA]</scope>
    <source>
        <strain evidence="5">ATCC 39006</strain>
        <strain evidence="6">ATCC 39006 / SC 11482</strain>
    </source>
</reference>
<feature type="compositionally biased region" description="Low complexity" evidence="1">
    <location>
        <begin position="187"/>
        <end position="201"/>
    </location>
</feature>
<dbReference type="OrthoDB" id="9790252at2"/>
<protein>
    <submittedName>
        <fullName evidence="5">Cytoskeleton protein RodZ</fullName>
    </submittedName>
</protein>
<dbReference type="Pfam" id="PF13413">
    <property type="entry name" value="HTH_25"/>
    <property type="match status" value="1"/>
</dbReference>
<dbReference type="EMBL" id="CP025084">
    <property type="protein sequence ID" value="AUH04269.1"/>
    <property type="molecule type" value="Genomic_DNA"/>
</dbReference>
<dbReference type="InterPro" id="IPR010982">
    <property type="entry name" value="Lambda_DNA-bd_dom_sf"/>
</dbReference>
<dbReference type="GO" id="GO:0003677">
    <property type="term" value="F:DNA binding"/>
    <property type="evidence" value="ECO:0007669"/>
    <property type="project" value="InterPro"/>
</dbReference>
<dbReference type="RefSeq" id="WP_021016897.1">
    <property type="nucleotide sequence ID" value="NZ_CP025084.1"/>
</dbReference>
<reference evidence="5" key="2">
    <citation type="submission" date="2013-09" db="EMBL/GenBank/DDBJ databases">
        <authorList>
            <person name="Wang G."/>
            <person name="Yang Y."/>
            <person name="Su Y."/>
        </authorList>
    </citation>
    <scope>NUCLEOTIDE SEQUENCE</scope>
    <source>
        <strain evidence="5">ATCC 39006</strain>
    </source>
</reference>
<organism evidence="5 6">
    <name type="scientific">Serratia sp. (strain ATCC 39006)</name>
    <name type="common">Prodigiosinella confusarubida</name>
    <dbReference type="NCBI Taxonomy" id="104623"/>
    <lineage>
        <taxon>Bacteria</taxon>
        <taxon>Pseudomonadati</taxon>
        <taxon>Pseudomonadota</taxon>
        <taxon>Gammaproteobacteria</taxon>
        <taxon>Enterobacterales</taxon>
        <taxon>Pectobacteriaceae</taxon>
        <taxon>Prodigiosinella</taxon>
    </lineage>
</organism>
<reference evidence="4 7" key="3">
    <citation type="submission" date="2017-11" db="EMBL/GenBank/DDBJ databases">
        <title>Complete genome sequence of Serratia sp. ATCC 39006 LacA.</title>
        <authorList>
            <person name="Hampton H.G."/>
            <person name="Jackson S.A."/>
            <person name="Jauregui R."/>
            <person name="Poulter G.T.M."/>
            <person name="Salmond G.P.C."/>
            <person name="Fineran P.C."/>
        </authorList>
    </citation>
    <scope>NUCLEOTIDE SEQUENCE [LARGE SCALE GENOMIC DNA]</scope>
    <source>
        <strain evidence="4 7">ATCC 39006</strain>
    </source>
</reference>
<sequence length="343" mass="36741">MNTEATQDNTASTIATPGERLRQARERLEFTQQVVAERLCLKVSTIREIEEDNTPASLSPTFLRGYIRSYAKLVHLPEDELLPMLEKHVVPSRTSNVALMQTFSLGKSRKKRDGWLMMLTWLILLVVLGLTVAWWWQNHQAQQQEINSMVDHTSAAQTSGGEQSVALGHSEQAPVDPDESAAAGSETTNTAAPADNTATDTKNPPVAEVQPSVPPVTVPSQSATVPSQSPAVVSPSQAPVQSLLGQSATAAASTSPGSVTTAANTIVMHFTADCWLEVVDASGKKLFSGVQRSGGSLNLSGQAPYRLKIGAPAAVQIEYQGKPVDLSRFVRSHQVARLTLAAQ</sequence>
<feature type="compositionally biased region" description="Low complexity" evidence="1">
    <location>
        <begin position="218"/>
        <end position="236"/>
    </location>
</feature>
<dbReference type="Gene3D" id="1.10.260.40">
    <property type="entry name" value="lambda repressor-like DNA-binding domains"/>
    <property type="match status" value="1"/>
</dbReference>
<keyword evidence="2" id="KW-0812">Transmembrane</keyword>
<evidence type="ECO:0000256" key="1">
    <source>
        <dbReference type="SAM" id="MobiDB-lite"/>
    </source>
</evidence>
<evidence type="ECO:0000313" key="5">
    <source>
        <dbReference type="EMBL" id="AUH04269.1"/>
    </source>
</evidence>